<dbReference type="InterPro" id="IPR050109">
    <property type="entry name" value="HTH-type_TetR-like_transc_reg"/>
</dbReference>
<dbReference type="Gene3D" id="1.10.10.60">
    <property type="entry name" value="Homeodomain-like"/>
    <property type="match status" value="1"/>
</dbReference>
<dbReference type="SUPFAM" id="SSF48498">
    <property type="entry name" value="Tetracyclin repressor-like, C-terminal domain"/>
    <property type="match status" value="1"/>
</dbReference>
<feature type="domain" description="HTH tetR-type" evidence="5">
    <location>
        <begin position="5"/>
        <end position="65"/>
    </location>
</feature>
<keyword evidence="2 4" id="KW-0238">DNA-binding</keyword>
<dbReference type="Proteomes" id="UP001185927">
    <property type="component" value="Unassembled WGS sequence"/>
</dbReference>
<keyword evidence="1" id="KW-0805">Transcription regulation</keyword>
<organism evidence="6 7">
    <name type="scientific">Rhodococcus globerulus</name>
    <dbReference type="NCBI Taxonomy" id="33008"/>
    <lineage>
        <taxon>Bacteria</taxon>
        <taxon>Bacillati</taxon>
        <taxon>Actinomycetota</taxon>
        <taxon>Actinomycetes</taxon>
        <taxon>Mycobacteriales</taxon>
        <taxon>Nocardiaceae</taxon>
        <taxon>Rhodococcus</taxon>
    </lineage>
</organism>
<evidence type="ECO:0000256" key="4">
    <source>
        <dbReference type="PROSITE-ProRule" id="PRU00335"/>
    </source>
</evidence>
<evidence type="ECO:0000256" key="1">
    <source>
        <dbReference type="ARBA" id="ARBA00023015"/>
    </source>
</evidence>
<gene>
    <name evidence="6" type="ORF">R3Q16_28465</name>
</gene>
<dbReference type="SUPFAM" id="SSF46689">
    <property type="entry name" value="Homeodomain-like"/>
    <property type="match status" value="1"/>
</dbReference>
<dbReference type="PANTHER" id="PTHR30055:SF234">
    <property type="entry name" value="HTH-TYPE TRANSCRIPTIONAL REGULATOR BETI"/>
    <property type="match status" value="1"/>
</dbReference>
<evidence type="ECO:0000256" key="2">
    <source>
        <dbReference type="ARBA" id="ARBA00023125"/>
    </source>
</evidence>
<accession>A0ABU4C2D7</accession>
<protein>
    <submittedName>
        <fullName evidence="6">TetR/AcrR family transcriptional regulator</fullName>
    </submittedName>
</protein>
<keyword evidence="7" id="KW-1185">Reference proteome</keyword>
<feature type="DNA-binding region" description="H-T-H motif" evidence="4">
    <location>
        <begin position="28"/>
        <end position="47"/>
    </location>
</feature>
<dbReference type="PANTHER" id="PTHR30055">
    <property type="entry name" value="HTH-TYPE TRANSCRIPTIONAL REGULATOR RUTR"/>
    <property type="match status" value="1"/>
</dbReference>
<dbReference type="InterPro" id="IPR001647">
    <property type="entry name" value="HTH_TetR"/>
</dbReference>
<dbReference type="Gene3D" id="1.10.357.10">
    <property type="entry name" value="Tetracycline Repressor, domain 2"/>
    <property type="match status" value="1"/>
</dbReference>
<dbReference type="InterPro" id="IPR009057">
    <property type="entry name" value="Homeodomain-like_sf"/>
</dbReference>
<comment type="caution">
    <text evidence="6">The sequence shown here is derived from an EMBL/GenBank/DDBJ whole genome shotgun (WGS) entry which is preliminary data.</text>
</comment>
<reference evidence="6 7" key="1">
    <citation type="submission" date="2023-10" db="EMBL/GenBank/DDBJ databases">
        <title>Development of a sustainable strategy for remediation of hydrocarbon-contaminated territories based on the waste exchange concept.</title>
        <authorList>
            <person name="Krivoruchko A."/>
        </authorList>
    </citation>
    <scope>NUCLEOTIDE SEQUENCE [LARGE SCALE GENOMIC DNA]</scope>
    <source>
        <strain evidence="6 7">IEGM 1203</strain>
    </source>
</reference>
<proteinExistence type="predicted"/>
<evidence type="ECO:0000256" key="3">
    <source>
        <dbReference type="ARBA" id="ARBA00023163"/>
    </source>
</evidence>
<dbReference type="Pfam" id="PF00440">
    <property type="entry name" value="TetR_N"/>
    <property type="match status" value="1"/>
</dbReference>
<dbReference type="RefSeq" id="WP_092801611.1">
    <property type="nucleotide sequence ID" value="NZ_CEDU01000008.1"/>
</dbReference>
<evidence type="ECO:0000259" key="5">
    <source>
        <dbReference type="PROSITE" id="PS50977"/>
    </source>
</evidence>
<evidence type="ECO:0000313" key="7">
    <source>
        <dbReference type="Proteomes" id="UP001185927"/>
    </source>
</evidence>
<dbReference type="EMBL" id="JAWLKB010000020">
    <property type="protein sequence ID" value="MDV6270570.1"/>
    <property type="molecule type" value="Genomic_DNA"/>
</dbReference>
<evidence type="ECO:0000313" key="6">
    <source>
        <dbReference type="EMBL" id="MDV6270570.1"/>
    </source>
</evidence>
<name>A0ABU4C2D7_RHOGO</name>
<dbReference type="InterPro" id="IPR036271">
    <property type="entry name" value="Tet_transcr_reg_TetR-rel_C_sf"/>
</dbReference>
<dbReference type="PROSITE" id="PS50977">
    <property type="entry name" value="HTH_TETR_2"/>
    <property type="match status" value="1"/>
</dbReference>
<sequence length="197" mass="21199">MARVTARRVQLFDQLVALFLDEGFAHLTLDEIAARLHCSKSTLYTVAAGKDDLVRAVTVHFFRTATDAVEDAVAAHADPLQQVSAYLEAVGDQLSAASHQFMEDLAASTSARQVYEKNTSIAASRVREMIVRGVEAGVFREVHASFVADAASNTMVRIQQRDVYKATGLDDAQAYRELAALITTGIAATGAPLPSTT</sequence>
<keyword evidence="3" id="KW-0804">Transcription</keyword>